<keyword evidence="7" id="KW-0067">ATP-binding</keyword>
<evidence type="ECO:0000256" key="5">
    <source>
        <dbReference type="ARBA" id="ARBA00022741"/>
    </source>
</evidence>
<evidence type="ECO:0000256" key="3">
    <source>
        <dbReference type="ARBA" id="ARBA00022598"/>
    </source>
</evidence>
<keyword evidence="15" id="KW-1185">Reference proteome</keyword>
<dbReference type="OrthoDB" id="10265862at2759"/>
<dbReference type="FunFam" id="3.40.50.720:FF:000125">
    <property type="entry name" value="tRNA threonylcarbamoyladenosine dehydratase 2-like"/>
    <property type="match status" value="1"/>
</dbReference>
<dbReference type="SUPFAM" id="SSF69572">
    <property type="entry name" value="Activating enzymes of the ubiquitin-like proteins"/>
    <property type="match status" value="1"/>
</dbReference>
<dbReference type="InterPro" id="IPR045886">
    <property type="entry name" value="ThiF/MoeB/HesA"/>
</dbReference>
<evidence type="ECO:0000256" key="6">
    <source>
        <dbReference type="ARBA" id="ARBA00022787"/>
    </source>
</evidence>
<dbReference type="GO" id="GO:0008641">
    <property type="term" value="F:ubiquitin-like modifier activating enzyme activity"/>
    <property type="evidence" value="ECO:0007669"/>
    <property type="project" value="InterPro"/>
</dbReference>
<dbReference type="CDD" id="cd00755">
    <property type="entry name" value="YgdL_like"/>
    <property type="match status" value="1"/>
</dbReference>
<dbReference type="GO" id="GO:0061504">
    <property type="term" value="P:cyclic threonylcarbamoyladenosine biosynthetic process"/>
    <property type="evidence" value="ECO:0007669"/>
    <property type="project" value="TreeGrafter"/>
</dbReference>
<comment type="caution">
    <text evidence="14">The sequence shown here is derived from an EMBL/GenBank/DDBJ whole genome shotgun (WGS) entry which is preliminary data.</text>
</comment>
<evidence type="ECO:0000256" key="11">
    <source>
        <dbReference type="ARBA" id="ARBA00060084"/>
    </source>
</evidence>
<evidence type="ECO:0000256" key="4">
    <source>
        <dbReference type="ARBA" id="ARBA00022692"/>
    </source>
</evidence>
<evidence type="ECO:0000256" key="9">
    <source>
        <dbReference type="ARBA" id="ARBA00023128"/>
    </source>
</evidence>
<feature type="transmembrane region" description="Helical" evidence="12">
    <location>
        <begin position="12"/>
        <end position="33"/>
    </location>
</feature>
<evidence type="ECO:0000256" key="10">
    <source>
        <dbReference type="ARBA" id="ARBA00023136"/>
    </source>
</evidence>
<dbReference type="Pfam" id="PF00899">
    <property type="entry name" value="ThiF"/>
    <property type="match status" value="1"/>
</dbReference>
<dbReference type="PANTHER" id="PTHR43267">
    <property type="entry name" value="TRNA THREONYLCARBAMOYLADENOSINE DEHYDRATASE"/>
    <property type="match status" value="1"/>
</dbReference>
<evidence type="ECO:0000259" key="13">
    <source>
        <dbReference type="Pfam" id="PF00899"/>
    </source>
</evidence>
<evidence type="ECO:0000256" key="1">
    <source>
        <dbReference type="ARBA" id="ARBA00004374"/>
    </source>
</evidence>
<evidence type="ECO:0000256" key="7">
    <source>
        <dbReference type="ARBA" id="ARBA00022840"/>
    </source>
</evidence>
<name>A0A642V576_9ASCO</name>
<dbReference type="GO" id="GO:0005524">
    <property type="term" value="F:ATP binding"/>
    <property type="evidence" value="ECO:0007669"/>
    <property type="project" value="UniProtKB-KW"/>
</dbReference>
<evidence type="ECO:0000313" key="15">
    <source>
        <dbReference type="Proteomes" id="UP000761534"/>
    </source>
</evidence>
<evidence type="ECO:0000256" key="8">
    <source>
        <dbReference type="ARBA" id="ARBA00022989"/>
    </source>
</evidence>
<dbReference type="InterPro" id="IPR035985">
    <property type="entry name" value="Ubiquitin-activating_enz"/>
</dbReference>
<dbReference type="PANTHER" id="PTHR43267:SF2">
    <property type="entry name" value="TRNA THREONYLCARBAMOYLADENOSINE DEHYDRATASE 1-RELATED"/>
    <property type="match status" value="1"/>
</dbReference>
<organism evidence="14 15">
    <name type="scientific">Trichomonascus ciferrii</name>
    <dbReference type="NCBI Taxonomy" id="44093"/>
    <lineage>
        <taxon>Eukaryota</taxon>
        <taxon>Fungi</taxon>
        <taxon>Dikarya</taxon>
        <taxon>Ascomycota</taxon>
        <taxon>Saccharomycotina</taxon>
        <taxon>Dipodascomycetes</taxon>
        <taxon>Dipodascales</taxon>
        <taxon>Trichomonascaceae</taxon>
        <taxon>Trichomonascus</taxon>
        <taxon>Trichomonascus ciferrii complex</taxon>
    </lineage>
</organism>
<comment type="function">
    <text evidence="11">Catalyzes the ATP-dependent dehydration of threonylcarbamoyladenosine at position 37 (t(6)A37) to form cyclic t(6)A37 (ct(6)A37) in tRNAs that read codons beginning with adenine.</text>
</comment>
<protein>
    <recommendedName>
        <fullName evidence="13">THIF-type NAD/FAD binding fold domain-containing protein</fullName>
    </recommendedName>
</protein>
<sequence length="446" mass="48469">MVLDLLSNNRLVVWTAVFSSAVTLSATLAYQAYVSGGEEKPRKPIDGAVKSVPEEVINEQLARNRAFLGDEAVTKIRKSFVVVVGAGGVGSWAATMLVRSGVGRVRIIDFDQVSLSSLNRHACATQADVGTSKVDCIAKYLSSVAPFVQIEPVTALWNMDGAAELLEGNPDFVIDAIDNIDTKVDLLTYCHRNGLQVISAMGAGCKADPTRVRLADISASAEDPLSRSTRRRLRARGISTGVPVVFSSEKPGKDKAQILSLDDSEKDRGDVGELAVLPDFRVRILPVLGPLPAIFGLTVATHIINSLGDYSPVFDQVQGGYSMAGKARHKLYDGALHGLVGQFARLDMPQAREVPITVADAEYLIEEVFRGRSPISGDPNRLVLSVWDPALPVNVSNLIPVTKDQQAYHEKTVLKGGTSLSEAYSRKVINTVQKRLEEEKWYRQFR</sequence>
<proteinExistence type="inferred from homology"/>
<keyword evidence="6" id="KW-1000">Mitochondrion outer membrane</keyword>
<dbReference type="InterPro" id="IPR000594">
    <property type="entry name" value="ThiF_NAD_FAD-bd"/>
</dbReference>
<dbReference type="VEuPathDB" id="FungiDB:TRICI_004867"/>
<evidence type="ECO:0000256" key="12">
    <source>
        <dbReference type="SAM" id="Phobius"/>
    </source>
</evidence>
<keyword evidence="4 12" id="KW-0812">Transmembrane</keyword>
<dbReference type="Gene3D" id="3.40.50.720">
    <property type="entry name" value="NAD(P)-binding Rossmann-like Domain"/>
    <property type="match status" value="1"/>
</dbReference>
<keyword evidence="8 12" id="KW-1133">Transmembrane helix</keyword>
<keyword evidence="10 12" id="KW-0472">Membrane</keyword>
<comment type="similarity">
    <text evidence="2">Belongs to the HesA/MoeB/ThiF family.</text>
</comment>
<evidence type="ECO:0000256" key="2">
    <source>
        <dbReference type="ARBA" id="ARBA00009919"/>
    </source>
</evidence>
<keyword evidence="5" id="KW-0547">Nucleotide-binding</keyword>
<dbReference type="GO" id="GO:0005741">
    <property type="term" value="C:mitochondrial outer membrane"/>
    <property type="evidence" value="ECO:0007669"/>
    <property type="project" value="UniProtKB-SubCell"/>
</dbReference>
<dbReference type="Proteomes" id="UP000761534">
    <property type="component" value="Unassembled WGS sequence"/>
</dbReference>
<dbReference type="EMBL" id="SWFS01000372">
    <property type="protein sequence ID" value="KAA8908040.1"/>
    <property type="molecule type" value="Genomic_DNA"/>
</dbReference>
<keyword evidence="9" id="KW-0496">Mitochondrion</keyword>
<dbReference type="AlphaFoldDB" id="A0A642V576"/>
<gene>
    <name evidence="14" type="ORF">TRICI_004867</name>
</gene>
<comment type="subcellular location">
    <subcellularLocation>
        <location evidence="1">Mitochondrion outer membrane</location>
        <topology evidence="1">Multi-pass membrane protein</topology>
    </subcellularLocation>
</comment>
<reference evidence="14" key="1">
    <citation type="journal article" date="2019" name="G3 (Bethesda)">
        <title>Genome Assemblies of Two Rare Opportunistic Yeast Pathogens: Diutina rugosa (syn. Candida rugosa) and Trichomonascus ciferrii (syn. Candida ciferrii).</title>
        <authorList>
            <person name="Mixao V."/>
            <person name="Saus E."/>
            <person name="Hansen A.P."/>
            <person name="Lass-Florl C."/>
            <person name="Gabaldon T."/>
        </authorList>
    </citation>
    <scope>NUCLEOTIDE SEQUENCE</scope>
    <source>
        <strain evidence="14">CBS 4856</strain>
    </source>
</reference>
<dbReference type="GO" id="GO:0061503">
    <property type="term" value="F:tRNA threonylcarbamoyladenosine dehydratase"/>
    <property type="evidence" value="ECO:0007669"/>
    <property type="project" value="TreeGrafter"/>
</dbReference>
<keyword evidence="3" id="KW-0436">Ligase</keyword>
<evidence type="ECO:0000313" key="14">
    <source>
        <dbReference type="EMBL" id="KAA8908040.1"/>
    </source>
</evidence>
<accession>A0A642V576</accession>
<feature type="domain" description="THIF-type NAD/FAD binding fold" evidence="13">
    <location>
        <begin position="62"/>
        <end position="311"/>
    </location>
</feature>